<dbReference type="GO" id="GO:0008379">
    <property type="term" value="F:thioredoxin peroxidase activity"/>
    <property type="evidence" value="ECO:0007669"/>
    <property type="project" value="InterPro"/>
</dbReference>
<evidence type="ECO:0000313" key="6">
    <source>
        <dbReference type="EMBL" id="VAV87256.1"/>
    </source>
</evidence>
<dbReference type="GO" id="GO:0045454">
    <property type="term" value="P:cell redox homeostasis"/>
    <property type="evidence" value="ECO:0007669"/>
    <property type="project" value="TreeGrafter"/>
</dbReference>
<evidence type="ECO:0000256" key="2">
    <source>
        <dbReference type="ARBA" id="ARBA00022862"/>
    </source>
</evidence>
<dbReference type="AlphaFoldDB" id="A0A3B0REG8"/>
<sequence>MTISVGDRLPDTTFMTMTSEGPSPVSTADIFAGKKVVLFALPGAFTPTCHKTHFPDFVSNADTIKAKGVDTIVCLSVNDVFVMSAWGQQVSPDGKILMLADGNGDFAKATGTDLDASGFGMGLRCQRYSMIVDDGVVSAFNIGDKSGEAEISSADTVLKQL</sequence>
<dbReference type="SUPFAM" id="SSF52833">
    <property type="entry name" value="Thioredoxin-like"/>
    <property type="match status" value="1"/>
</dbReference>
<dbReference type="FunFam" id="3.40.30.10:FF:000020">
    <property type="entry name" value="Peroxiredoxin"/>
    <property type="match status" value="1"/>
</dbReference>
<dbReference type="GO" id="GO:0005737">
    <property type="term" value="C:cytoplasm"/>
    <property type="evidence" value="ECO:0007669"/>
    <property type="project" value="TreeGrafter"/>
</dbReference>
<keyword evidence="4" id="KW-0676">Redox-active center</keyword>
<keyword evidence="3" id="KW-0560">Oxidoreductase</keyword>
<protein>
    <submittedName>
        <fullName evidence="6">Peroxiredoxin</fullName>
    </submittedName>
</protein>
<dbReference type="GO" id="GO:0042744">
    <property type="term" value="P:hydrogen peroxide catabolic process"/>
    <property type="evidence" value="ECO:0007669"/>
    <property type="project" value="TreeGrafter"/>
</dbReference>
<gene>
    <name evidence="6" type="ORF">MNBD_ALPHA08-988</name>
</gene>
<dbReference type="PROSITE" id="PS51352">
    <property type="entry name" value="THIOREDOXIN_2"/>
    <property type="match status" value="1"/>
</dbReference>
<evidence type="ECO:0000259" key="5">
    <source>
        <dbReference type="PROSITE" id="PS51352"/>
    </source>
</evidence>
<dbReference type="Gene3D" id="3.40.30.10">
    <property type="entry name" value="Glutaredoxin"/>
    <property type="match status" value="1"/>
</dbReference>
<dbReference type="InterPro" id="IPR013740">
    <property type="entry name" value="Redoxin"/>
</dbReference>
<dbReference type="InterPro" id="IPR037944">
    <property type="entry name" value="PRX5-like"/>
</dbReference>
<dbReference type="GO" id="GO:0034599">
    <property type="term" value="P:cellular response to oxidative stress"/>
    <property type="evidence" value="ECO:0007669"/>
    <property type="project" value="InterPro"/>
</dbReference>
<dbReference type="PANTHER" id="PTHR10430">
    <property type="entry name" value="PEROXIREDOXIN"/>
    <property type="match status" value="1"/>
</dbReference>
<proteinExistence type="predicted"/>
<dbReference type="CDD" id="cd03013">
    <property type="entry name" value="PRX5_like"/>
    <property type="match status" value="1"/>
</dbReference>
<accession>A0A3B0REG8</accession>
<evidence type="ECO:0000256" key="3">
    <source>
        <dbReference type="ARBA" id="ARBA00023002"/>
    </source>
</evidence>
<reference evidence="6" key="1">
    <citation type="submission" date="2018-06" db="EMBL/GenBank/DDBJ databases">
        <authorList>
            <person name="Zhirakovskaya E."/>
        </authorList>
    </citation>
    <scope>NUCLEOTIDE SEQUENCE</scope>
</reference>
<dbReference type="EMBL" id="UOEC01000026">
    <property type="protein sequence ID" value="VAV87256.1"/>
    <property type="molecule type" value="Genomic_DNA"/>
</dbReference>
<dbReference type="InterPro" id="IPR013766">
    <property type="entry name" value="Thioredoxin_domain"/>
</dbReference>
<name>A0A3B0REG8_9ZZZZ</name>
<organism evidence="6">
    <name type="scientific">hydrothermal vent metagenome</name>
    <dbReference type="NCBI Taxonomy" id="652676"/>
    <lineage>
        <taxon>unclassified sequences</taxon>
        <taxon>metagenomes</taxon>
        <taxon>ecological metagenomes</taxon>
    </lineage>
</organism>
<keyword evidence="2" id="KW-0049">Antioxidant</keyword>
<dbReference type="Pfam" id="PF08534">
    <property type="entry name" value="Redoxin"/>
    <property type="match status" value="1"/>
</dbReference>
<dbReference type="PANTHER" id="PTHR10430:SF16">
    <property type="entry name" value="PEROXIREDOXIN-5, MITOCHONDRIAL"/>
    <property type="match status" value="1"/>
</dbReference>
<feature type="domain" description="Thioredoxin" evidence="5">
    <location>
        <begin position="3"/>
        <end position="161"/>
    </location>
</feature>
<keyword evidence="1" id="KW-0575">Peroxidase</keyword>
<dbReference type="InterPro" id="IPR036249">
    <property type="entry name" value="Thioredoxin-like_sf"/>
</dbReference>
<evidence type="ECO:0000256" key="1">
    <source>
        <dbReference type="ARBA" id="ARBA00022559"/>
    </source>
</evidence>
<evidence type="ECO:0000256" key="4">
    <source>
        <dbReference type="ARBA" id="ARBA00023284"/>
    </source>
</evidence>